<gene>
    <name evidence="2" type="ORF">FNL39_10851</name>
</gene>
<dbReference type="RefSeq" id="WP_067986420.1">
    <property type="nucleotide sequence ID" value="NZ_VMSD01000008.1"/>
</dbReference>
<dbReference type="EMBL" id="VMSD01000008">
    <property type="protein sequence ID" value="KAF0845243.1"/>
    <property type="molecule type" value="Genomic_DNA"/>
</dbReference>
<comment type="caution">
    <text evidence="2">The sequence shown here is derived from an EMBL/GenBank/DDBJ whole genome shotgun (WGS) entry which is preliminary data.</text>
</comment>
<dbReference type="SUPFAM" id="SSF52777">
    <property type="entry name" value="CoA-dependent acyltransferases"/>
    <property type="match status" value="2"/>
</dbReference>
<reference evidence="2 3" key="1">
    <citation type="submission" date="2019-07" db="EMBL/GenBank/DDBJ databases">
        <title>Genomic Encyclopedia of Type Strains, Phase IV (KMG-IV): sequencing the most valuable type-strain genomes for metagenomic binning, comparative biology and taxonomic classification.</title>
        <authorList>
            <person name="Goeker M."/>
        </authorList>
    </citation>
    <scope>NUCLEOTIDE SEQUENCE [LARGE SCALE GENOMIC DNA]</scope>
    <source>
        <strain evidence="2 3">DSM 44831</strain>
    </source>
</reference>
<sequence length="485" mass="51955">MIITALRNWHPEPGELVEWQPTHAALRAAATATADPDPGTFLQDNHLRGVHARARSGRPHTAYLAVTTEVDGELDATAMSRALTRFARRHSGLLTWFDTDGATVTRHSVAPARIDFEAMTIGHTPGGAEFRDHALVRIARDAVATSWPGFVLGAIARPGSFTLYYATDHALSDGASQALVLTELLDFYANETTARPLSPFTAAPVGGFPDYAREENARAHQFSPASPEVAEWVEIFRDHGNAMPRFALDLGLASGDTAPMHGIEFDVLDRAGSAAFAEVCRAAGGRCVAGVLAAVAITDLELAGRADYYGMTVLSTRGFGEFLLTQGWLCNFAPVAFSLAGCASFTEVVGRANAAYDRAIRLSTVPLSAVLTALLSAGADPASVTASPNMLSYLDFRRFPGAGTAPYERGMLFTGEGETANASMWFNRDAEHLYLGCQSPATPFAQHQLARYHAHLRSVFDAVATDGDRRVGADEREVAVARHHG</sequence>
<keyword evidence="3" id="KW-1185">Reference proteome</keyword>
<dbReference type="Gene3D" id="3.30.559.30">
    <property type="entry name" value="Nonribosomal peptide synthetase, condensation domain"/>
    <property type="match status" value="1"/>
</dbReference>
<dbReference type="Gene3D" id="3.30.559.10">
    <property type="entry name" value="Chloramphenicol acetyltransferase-like domain"/>
    <property type="match status" value="1"/>
</dbReference>
<dbReference type="InterPro" id="IPR001242">
    <property type="entry name" value="Condensation_dom"/>
</dbReference>
<feature type="domain" description="Condensation" evidence="1">
    <location>
        <begin position="64"/>
        <end position="369"/>
    </location>
</feature>
<accession>A0ABQ6YHG7</accession>
<dbReference type="Pfam" id="PF00668">
    <property type="entry name" value="Condensation"/>
    <property type="match status" value="1"/>
</dbReference>
<evidence type="ECO:0000313" key="2">
    <source>
        <dbReference type="EMBL" id="KAF0845243.1"/>
    </source>
</evidence>
<proteinExistence type="predicted"/>
<dbReference type="Proteomes" id="UP000798951">
    <property type="component" value="Unassembled WGS sequence"/>
</dbReference>
<dbReference type="InterPro" id="IPR023213">
    <property type="entry name" value="CAT-like_dom_sf"/>
</dbReference>
<organism evidence="2 3">
    <name type="scientific">Nocardia caishijiensis</name>
    <dbReference type="NCBI Taxonomy" id="184756"/>
    <lineage>
        <taxon>Bacteria</taxon>
        <taxon>Bacillati</taxon>
        <taxon>Actinomycetota</taxon>
        <taxon>Actinomycetes</taxon>
        <taxon>Mycobacteriales</taxon>
        <taxon>Nocardiaceae</taxon>
        <taxon>Nocardia</taxon>
    </lineage>
</organism>
<evidence type="ECO:0000259" key="1">
    <source>
        <dbReference type="Pfam" id="PF00668"/>
    </source>
</evidence>
<name>A0ABQ6YHG7_9NOCA</name>
<evidence type="ECO:0000313" key="3">
    <source>
        <dbReference type="Proteomes" id="UP000798951"/>
    </source>
</evidence>
<protein>
    <submittedName>
        <fullName evidence="2">Condensation domain-containing protein</fullName>
    </submittedName>
</protein>